<evidence type="ECO:0000313" key="2">
    <source>
        <dbReference type="Proteomes" id="UP000018040"/>
    </source>
</evidence>
<name>V6TP06_GIAIN</name>
<dbReference type="Proteomes" id="UP000018040">
    <property type="component" value="Unassembled WGS sequence"/>
</dbReference>
<reference evidence="1 2" key="2">
    <citation type="journal article" date="2013" name="Genome Biol. Evol.">
        <title>Genome sequencing of Giardia lamblia genotypes A2 and B isolates (DH and GS) and comparative analysis with the genomes of genotypes A1 and E (WB and Pig).</title>
        <authorList>
            <person name="Adam R.D."/>
            <person name="Dahlstrom E.W."/>
            <person name="Martens C.A."/>
            <person name="Bruno D.P."/>
            <person name="Barbian K.D."/>
            <person name="Ricklefs S.M."/>
            <person name="Hernandez M.M."/>
            <person name="Narla N.P."/>
            <person name="Patel R.B."/>
            <person name="Porcella S.F."/>
            <person name="Nash T.E."/>
        </authorList>
    </citation>
    <scope>NUCLEOTIDE SEQUENCE [LARGE SCALE GENOMIC DNA]</scope>
    <source>
        <strain evidence="1 2">GS</strain>
    </source>
</reference>
<organism evidence="1 2">
    <name type="scientific">Giardia intestinalis</name>
    <name type="common">Giardia lamblia</name>
    <dbReference type="NCBI Taxonomy" id="5741"/>
    <lineage>
        <taxon>Eukaryota</taxon>
        <taxon>Metamonada</taxon>
        <taxon>Diplomonadida</taxon>
        <taxon>Hexamitidae</taxon>
        <taxon>Giardiinae</taxon>
        <taxon>Giardia</taxon>
    </lineage>
</organism>
<dbReference type="EMBL" id="AHHH01000326">
    <property type="protein sequence ID" value="ESU40097.1"/>
    <property type="molecule type" value="Genomic_DNA"/>
</dbReference>
<protein>
    <submittedName>
        <fullName evidence="1">rRNA biogenesis protein RRP5</fullName>
    </submittedName>
</protein>
<evidence type="ECO:0000313" key="1">
    <source>
        <dbReference type="EMBL" id="ESU40097.1"/>
    </source>
</evidence>
<reference evidence="2" key="1">
    <citation type="submission" date="2012-02" db="EMBL/GenBank/DDBJ databases">
        <title>Genome sequencing of Giardia lamblia Genotypes A2 and B isolates (DH and GS) and comparative analysis with the genomes of Genotypes A1 and E (WB and Pig).</title>
        <authorList>
            <person name="Adam R."/>
            <person name="Dahlstrom E."/>
            <person name="Martens C."/>
            <person name="Bruno D."/>
            <person name="Barbian K."/>
            <person name="Porcella S.F."/>
            <person name="Nash T."/>
        </authorList>
    </citation>
    <scope>NUCLEOTIDE SEQUENCE</scope>
    <source>
        <strain evidence="2">GS</strain>
    </source>
</reference>
<sequence>MLDSCKVGTERTHLYSRQLMRRLDFYKNNGLMRSGAGEVLVRDDTLGSAYKQDIEGDERDGVLMGPLMVTVRGLSYACIPIQPLVA</sequence>
<gene>
    <name evidence="1" type="ORF">GSB_154839</name>
</gene>
<proteinExistence type="predicted"/>
<comment type="caution">
    <text evidence="1">The sequence shown here is derived from an EMBL/GenBank/DDBJ whole genome shotgun (WGS) entry which is preliminary data.</text>
</comment>
<accession>V6TP06</accession>
<dbReference type="AlphaFoldDB" id="V6TP06"/>